<dbReference type="AlphaFoldDB" id="A0A934S4Q8"/>
<evidence type="ECO:0000256" key="1">
    <source>
        <dbReference type="ARBA" id="ARBA00022723"/>
    </source>
</evidence>
<name>A0A934S4Q8_9BACT</name>
<dbReference type="Pfam" id="PF00884">
    <property type="entry name" value="Sulfatase"/>
    <property type="match status" value="1"/>
</dbReference>
<keyword evidence="2 4" id="KW-0378">Hydrolase</keyword>
<dbReference type="GO" id="GO:0008484">
    <property type="term" value="F:sulfuric ester hydrolase activity"/>
    <property type="evidence" value="ECO:0007669"/>
    <property type="project" value="TreeGrafter"/>
</dbReference>
<dbReference type="InterPro" id="IPR000917">
    <property type="entry name" value="Sulfatase_N"/>
</dbReference>
<accession>A0A934S4Q8</accession>
<dbReference type="EMBL" id="JAENIL010000057">
    <property type="protein sequence ID" value="MBK1879747.1"/>
    <property type="molecule type" value="Genomic_DNA"/>
</dbReference>
<evidence type="ECO:0000256" key="2">
    <source>
        <dbReference type="ARBA" id="ARBA00022801"/>
    </source>
</evidence>
<protein>
    <submittedName>
        <fullName evidence="4">Sulfatase-like hydrolase/transferase</fullName>
    </submittedName>
</protein>
<evidence type="ECO:0000259" key="3">
    <source>
        <dbReference type="Pfam" id="PF00884"/>
    </source>
</evidence>
<keyword evidence="1" id="KW-0479">Metal-binding</keyword>
<organism evidence="4 5">
    <name type="scientific">Pelagicoccus mobilis</name>
    <dbReference type="NCBI Taxonomy" id="415221"/>
    <lineage>
        <taxon>Bacteria</taxon>
        <taxon>Pseudomonadati</taxon>
        <taxon>Verrucomicrobiota</taxon>
        <taxon>Opitutia</taxon>
        <taxon>Puniceicoccales</taxon>
        <taxon>Pelagicoccaceae</taxon>
        <taxon>Pelagicoccus</taxon>
    </lineage>
</organism>
<gene>
    <name evidence="4" type="ORF">JIN87_22870</name>
</gene>
<dbReference type="Gene3D" id="3.40.720.10">
    <property type="entry name" value="Alkaline Phosphatase, subunit A"/>
    <property type="match status" value="1"/>
</dbReference>
<evidence type="ECO:0000313" key="4">
    <source>
        <dbReference type="EMBL" id="MBK1879747.1"/>
    </source>
</evidence>
<feature type="domain" description="Sulfatase N-terminal" evidence="3">
    <location>
        <begin position="3"/>
        <end position="281"/>
    </location>
</feature>
<dbReference type="PANTHER" id="PTHR45953">
    <property type="entry name" value="IDURONATE 2-SULFATASE"/>
    <property type="match status" value="1"/>
</dbReference>
<dbReference type="Proteomes" id="UP000617628">
    <property type="component" value="Unassembled WGS sequence"/>
</dbReference>
<sequence length="377" mass="42405">MSTDLGCYGHPIVKSPHIDRFAKESLLFEDVHCQVALCTASRTSIVMGVRPTTSGIVKIDDPMLETLPNTVSLSRHFRDNGYYAVRVGKYTDPRSGPLDEAFDTTYEEWGVESNELVFKGLEEAISQDRPFFLAVGYKQAHDPWTPSAESRALYEPSRISVEHRTSRFQYKGEVTELSERQMQEMVCDYYGEISDVDRLVGSFLDELKGRGLFEKTIILVGVFDHGFSLGYHERWGKTNVWDIETEVPLMVRVPGNPNNGKRSSGIVELVDVYPTLVDLCDLPLPPQELEGTSFVPLLDHPDRAWKKAAFTHGAYNLPLTGVKTKAYNLVHDGEKAPMLFDRVTDPLNLIDISSEHPDLVSDLLELKQAGWRAALPE</sequence>
<proteinExistence type="predicted"/>
<evidence type="ECO:0000313" key="5">
    <source>
        <dbReference type="Proteomes" id="UP000617628"/>
    </source>
</evidence>
<keyword evidence="5" id="KW-1185">Reference proteome</keyword>
<dbReference type="PANTHER" id="PTHR45953:SF1">
    <property type="entry name" value="IDURONATE 2-SULFATASE"/>
    <property type="match status" value="1"/>
</dbReference>
<comment type="caution">
    <text evidence="4">The sequence shown here is derived from an EMBL/GenBank/DDBJ whole genome shotgun (WGS) entry which is preliminary data.</text>
</comment>
<dbReference type="GO" id="GO:0046872">
    <property type="term" value="F:metal ion binding"/>
    <property type="evidence" value="ECO:0007669"/>
    <property type="project" value="UniProtKB-KW"/>
</dbReference>
<dbReference type="GO" id="GO:0005737">
    <property type="term" value="C:cytoplasm"/>
    <property type="evidence" value="ECO:0007669"/>
    <property type="project" value="TreeGrafter"/>
</dbReference>
<dbReference type="InterPro" id="IPR017850">
    <property type="entry name" value="Alkaline_phosphatase_core_sf"/>
</dbReference>
<dbReference type="SUPFAM" id="SSF53649">
    <property type="entry name" value="Alkaline phosphatase-like"/>
    <property type="match status" value="1"/>
</dbReference>
<reference evidence="4" key="1">
    <citation type="submission" date="2021-01" db="EMBL/GenBank/DDBJ databases">
        <title>Modified the classification status of verrucomicrobia.</title>
        <authorList>
            <person name="Feng X."/>
        </authorList>
    </citation>
    <scope>NUCLEOTIDE SEQUENCE</scope>
    <source>
        <strain evidence="4">KCTC 13126</strain>
    </source>
</reference>